<dbReference type="CDD" id="cd17058">
    <property type="entry name" value="Ubl_SNRNP25"/>
    <property type="match status" value="1"/>
</dbReference>
<dbReference type="SUPFAM" id="SSF54236">
    <property type="entry name" value="Ubiquitin-like"/>
    <property type="match status" value="1"/>
</dbReference>
<dbReference type="InterPro" id="IPR029071">
    <property type="entry name" value="Ubiquitin-like_domsf"/>
</dbReference>
<dbReference type="InterPro" id="IPR039690">
    <property type="entry name" value="SNRNP25"/>
</dbReference>
<keyword evidence="3" id="KW-1185">Reference proteome</keyword>
<gene>
    <name evidence="2" type="ORF">PanWU01x14_239800</name>
</gene>
<proteinExistence type="predicted"/>
<dbReference type="PANTHER" id="PTHR14942">
    <property type="entry name" value="U11/U12 SMALL NUCLEAR RIBONUCLEOPROTEIN 25 KDA PROTEIN"/>
    <property type="match status" value="1"/>
</dbReference>
<organism evidence="2 3">
    <name type="scientific">Parasponia andersonii</name>
    <name type="common">Sponia andersonii</name>
    <dbReference type="NCBI Taxonomy" id="3476"/>
    <lineage>
        <taxon>Eukaryota</taxon>
        <taxon>Viridiplantae</taxon>
        <taxon>Streptophyta</taxon>
        <taxon>Embryophyta</taxon>
        <taxon>Tracheophyta</taxon>
        <taxon>Spermatophyta</taxon>
        <taxon>Magnoliopsida</taxon>
        <taxon>eudicotyledons</taxon>
        <taxon>Gunneridae</taxon>
        <taxon>Pentapetalae</taxon>
        <taxon>rosids</taxon>
        <taxon>fabids</taxon>
        <taxon>Rosales</taxon>
        <taxon>Cannabaceae</taxon>
        <taxon>Parasponia</taxon>
    </lineage>
</organism>
<dbReference type="PROSITE" id="PS50053">
    <property type="entry name" value="UBIQUITIN_2"/>
    <property type="match status" value="1"/>
</dbReference>
<evidence type="ECO:0000313" key="2">
    <source>
        <dbReference type="EMBL" id="PON48090.1"/>
    </source>
</evidence>
<comment type="caution">
    <text evidence="2">The sequence shown here is derived from an EMBL/GenBank/DDBJ whole genome shotgun (WGS) entry which is preliminary data.</text>
</comment>
<dbReference type="EMBL" id="JXTB01000282">
    <property type="protein sequence ID" value="PON48090.1"/>
    <property type="molecule type" value="Genomic_DNA"/>
</dbReference>
<evidence type="ECO:0000259" key="1">
    <source>
        <dbReference type="PROSITE" id="PS50053"/>
    </source>
</evidence>
<reference evidence="3" key="1">
    <citation type="submission" date="2016-06" db="EMBL/GenBank/DDBJ databases">
        <title>Parallel loss of symbiosis genes in relatives of nitrogen-fixing non-legume Parasponia.</title>
        <authorList>
            <person name="Van Velzen R."/>
            <person name="Holmer R."/>
            <person name="Bu F."/>
            <person name="Rutten L."/>
            <person name="Van Zeijl A."/>
            <person name="Liu W."/>
            <person name="Santuari L."/>
            <person name="Cao Q."/>
            <person name="Sharma T."/>
            <person name="Shen D."/>
            <person name="Roswanjaya Y."/>
            <person name="Wardhani T."/>
            <person name="Kalhor M.S."/>
            <person name="Jansen J."/>
            <person name="Van den Hoogen J."/>
            <person name="Gungor B."/>
            <person name="Hartog M."/>
            <person name="Hontelez J."/>
            <person name="Verver J."/>
            <person name="Yang W.-C."/>
            <person name="Schijlen E."/>
            <person name="Repin R."/>
            <person name="Schilthuizen M."/>
            <person name="Schranz E."/>
            <person name="Heidstra R."/>
            <person name="Miyata K."/>
            <person name="Fedorova E."/>
            <person name="Kohlen W."/>
            <person name="Bisseling T."/>
            <person name="Smit S."/>
            <person name="Geurts R."/>
        </authorList>
    </citation>
    <scope>NUCLEOTIDE SEQUENCE [LARGE SCALE GENOMIC DNA]</scope>
    <source>
        <strain evidence="3">cv. WU1-14</strain>
    </source>
</reference>
<dbReference type="OrthoDB" id="72819at2759"/>
<dbReference type="AlphaFoldDB" id="A0A2P5BH33"/>
<dbReference type="Pfam" id="PF18036">
    <property type="entry name" value="Ubiquitin_4"/>
    <property type="match status" value="1"/>
</dbReference>
<evidence type="ECO:0000313" key="3">
    <source>
        <dbReference type="Proteomes" id="UP000237105"/>
    </source>
</evidence>
<name>A0A2P5BH33_PARAD</name>
<dbReference type="GO" id="GO:0000398">
    <property type="term" value="P:mRNA splicing, via spliceosome"/>
    <property type="evidence" value="ECO:0007669"/>
    <property type="project" value="InterPro"/>
</dbReference>
<feature type="domain" description="Ubiquitin-like" evidence="1">
    <location>
        <begin position="58"/>
        <end position="141"/>
    </location>
</feature>
<sequence length="250" mass="28311">MRSNGGTDHDARVSANSLKVLIEMRCLGLPLRQNDDIDGLDSVRSFNSYQKLPQRQYLKLSVLKLDGSAFDVLVAKNATVAELKKGIEQVFSSSYKEGQDNISWSLVWGHFCLCYDGQKLINDKAHVRNYGIKEGDQLQFVRHMSINHSPLKKIRPKRESIPWKKDSGLLSGSSDMSVGNKGKEIDQEYNHNLSTKEDDEENGAPQLKMAHFLRGLLSYSSLWGVSRRGTYSSDCRTSRPTRFSLHFPRT</sequence>
<accession>A0A2P5BH33</accession>
<dbReference type="InterPro" id="IPR040610">
    <property type="entry name" value="SNRNP25_ubiquitin"/>
</dbReference>
<dbReference type="PANTHER" id="PTHR14942:SF9">
    <property type="entry name" value="OS02G0188500 PROTEIN"/>
    <property type="match status" value="1"/>
</dbReference>
<dbReference type="InterPro" id="IPR000626">
    <property type="entry name" value="Ubiquitin-like_dom"/>
</dbReference>
<dbReference type="Gene3D" id="3.10.20.90">
    <property type="entry name" value="Phosphatidylinositol 3-kinase Catalytic Subunit, Chain A, domain 1"/>
    <property type="match status" value="1"/>
</dbReference>
<protein>
    <submittedName>
        <fullName evidence="2">Ubiquitin domain containing protein</fullName>
    </submittedName>
</protein>
<dbReference type="Proteomes" id="UP000237105">
    <property type="component" value="Unassembled WGS sequence"/>
</dbReference>